<organism evidence="1 2">
    <name type="scientific">Pseudorhodobacter turbinis</name>
    <dbReference type="NCBI Taxonomy" id="2500533"/>
    <lineage>
        <taxon>Bacteria</taxon>
        <taxon>Pseudomonadati</taxon>
        <taxon>Pseudomonadota</taxon>
        <taxon>Alphaproteobacteria</taxon>
        <taxon>Rhodobacterales</taxon>
        <taxon>Paracoccaceae</taxon>
        <taxon>Pseudorhodobacter</taxon>
    </lineage>
</organism>
<dbReference type="KEGG" id="pseb:EOK75_04045"/>
<keyword evidence="2" id="KW-1185">Reference proteome</keyword>
<sequence length="76" mass="8456">MAQIADVGDAGYFGKQLEHLAHLGDGLVADLLLGLERREPFHQRRPCRIVGVDRCAIDRRRGDWALGIGPPARLRL</sequence>
<accession>A0A4P8EE13</accession>
<proteinExistence type="predicted"/>
<dbReference type="AlphaFoldDB" id="A0A4P8EE13"/>
<reference evidence="1 2" key="1">
    <citation type="submission" date="2019-05" db="EMBL/GenBank/DDBJ databases">
        <title>Pseudorhodobacter turbinis sp. nov., isolated from the gut of the Korean turban shell.</title>
        <authorList>
            <person name="Jeong Y.-S."/>
            <person name="Kang W.-R."/>
            <person name="Bae J.-W."/>
        </authorList>
    </citation>
    <scope>NUCLEOTIDE SEQUENCE [LARGE SCALE GENOMIC DNA]</scope>
    <source>
        <strain evidence="1 2">S12M18</strain>
    </source>
</reference>
<evidence type="ECO:0000313" key="2">
    <source>
        <dbReference type="Proteomes" id="UP000298631"/>
    </source>
</evidence>
<dbReference type="EMBL" id="CP039964">
    <property type="protein sequence ID" value="QCO55028.1"/>
    <property type="molecule type" value="Genomic_DNA"/>
</dbReference>
<evidence type="ECO:0000313" key="1">
    <source>
        <dbReference type="EMBL" id="QCO55028.1"/>
    </source>
</evidence>
<protein>
    <submittedName>
        <fullName evidence="1">Uncharacterized protein</fullName>
    </submittedName>
</protein>
<name>A0A4P8EE13_9RHOB</name>
<dbReference type="Proteomes" id="UP000298631">
    <property type="component" value="Chromosome"/>
</dbReference>
<gene>
    <name evidence="1" type="ORF">EOK75_04045</name>
</gene>